<dbReference type="Proteomes" id="UP000597444">
    <property type="component" value="Unassembled WGS sequence"/>
</dbReference>
<evidence type="ECO:0000313" key="2">
    <source>
        <dbReference type="EMBL" id="GHO96794.1"/>
    </source>
</evidence>
<keyword evidence="3" id="KW-1185">Reference proteome</keyword>
<dbReference type="RefSeq" id="WP_220207392.1">
    <property type="nucleotide sequence ID" value="NZ_BNJK01000001.1"/>
</dbReference>
<dbReference type="AlphaFoldDB" id="A0A8J3IJP0"/>
<dbReference type="Gene3D" id="3.40.1580.10">
    <property type="entry name" value="SMI1/KNR4-like"/>
    <property type="match status" value="1"/>
</dbReference>
<dbReference type="InterPro" id="IPR051873">
    <property type="entry name" value="KNR4/SMI1_regulator"/>
</dbReference>
<dbReference type="SUPFAM" id="SSF160631">
    <property type="entry name" value="SMI1/KNR4-like"/>
    <property type="match status" value="1"/>
</dbReference>
<dbReference type="InterPro" id="IPR037883">
    <property type="entry name" value="Knr4/Smi1-like_sf"/>
</dbReference>
<reference evidence="2" key="1">
    <citation type="submission" date="2020-10" db="EMBL/GenBank/DDBJ databases">
        <title>Taxonomic study of unclassified bacteria belonging to the class Ktedonobacteria.</title>
        <authorList>
            <person name="Yabe S."/>
            <person name="Wang C.M."/>
            <person name="Zheng Y."/>
            <person name="Sakai Y."/>
            <person name="Cavaletti L."/>
            <person name="Monciardini P."/>
            <person name="Donadio S."/>
        </authorList>
    </citation>
    <scope>NUCLEOTIDE SEQUENCE</scope>
    <source>
        <strain evidence="2">ID150040</strain>
    </source>
</reference>
<dbReference type="PANTHER" id="PTHR47432:SF1">
    <property type="entry name" value="CELL WALL ASSEMBLY REGULATOR SMI1"/>
    <property type="match status" value="1"/>
</dbReference>
<feature type="domain" description="Knr4/Smi1-like" evidence="1">
    <location>
        <begin position="26"/>
        <end position="163"/>
    </location>
</feature>
<dbReference type="PANTHER" id="PTHR47432">
    <property type="entry name" value="CELL WALL ASSEMBLY REGULATOR SMI1"/>
    <property type="match status" value="1"/>
</dbReference>
<comment type="caution">
    <text evidence="2">The sequence shown here is derived from an EMBL/GenBank/DDBJ whole genome shotgun (WGS) entry which is preliminary data.</text>
</comment>
<gene>
    <name evidence="2" type="ORF">KSF_068420</name>
</gene>
<protein>
    <recommendedName>
        <fullName evidence="1">Knr4/Smi1-like domain-containing protein</fullName>
    </recommendedName>
</protein>
<dbReference type="Pfam" id="PF09346">
    <property type="entry name" value="SMI1_KNR4"/>
    <property type="match status" value="1"/>
</dbReference>
<dbReference type="InterPro" id="IPR018958">
    <property type="entry name" value="Knr4/Smi1-like_dom"/>
</dbReference>
<evidence type="ECO:0000313" key="3">
    <source>
        <dbReference type="Proteomes" id="UP000597444"/>
    </source>
</evidence>
<accession>A0A8J3IJP0</accession>
<proteinExistence type="predicted"/>
<sequence>MQEIWKRIEAWLGAHTPEVMNNVYAGAAEEDIRQLEMKLGYQLPDDLRDSLRIHNGTASWFVDGWELLSVDRIWQEQQVQLEVLHDLQEEAGEIEAGERVWWWYPHWIPFASFGNGDLLCVEVDPSSGEQSGQIIEFYHESYSLWIAPNFQAVLSAFADHLEAGGYALDEFGGLRSKTRRFDADHLPPGSQRIYL</sequence>
<dbReference type="SMART" id="SM00860">
    <property type="entry name" value="SMI1_KNR4"/>
    <property type="match status" value="1"/>
</dbReference>
<evidence type="ECO:0000259" key="1">
    <source>
        <dbReference type="SMART" id="SM00860"/>
    </source>
</evidence>
<organism evidence="2 3">
    <name type="scientific">Reticulibacter mediterranei</name>
    <dbReference type="NCBI Taxonomy" id="2778369"/>
    <lineage>
        <taxon>Bacteria</taxon>
        <taxon>Bacillati</taxon>
        <taxon>Chloroflexota</taxon>
        <taxon>Ktedonobacteria</taxon>
        <taxon>Ktedonobacterales</taxon>
        <taxon>Reticulibacteraceae</taxon>
        <taxon>Reticulibacter</taxon>
    </lineage>
</organism>
<name>A0A8J3IJP0_9CHLR</name>
<dbReference type="EMBL" id="BNJK01000001">
    <property type="protein sequence ID" value="GHO96794.1"/>
    <property type="molecule type" value="Genomic_DNA"/>
</dbReference>